<protein>
    <submittedName>
        <fullName evidence="2">HET-domain-containing protein</fullName>
    </submittedName>
</protein>
<accession>A0A9P4H400</accession>
<evidence type="ECO:0000259" key="1">
    <source>
        <dbReference type="Pfam" id="PF06985"/>
    </source>
</evidence>
<feature type="domain" description="Heterokaryon incompatibility" evidence="1">
    <location>
        <begin position="3"/>
        <end position="160"/>
    </location>
</feature>
<reference evidence="2" key="1">
    <citation type="journal article" date="2020" name="Stud. Mycol.">
        <title>101 Dothideomycetes genomes: a test case for predicting lifestyles and emergence of pathogens.</title>
        <authorList>
            <person name="Haridas S."/>
            <person name="Albert R."/>
            <person name="Binder M."/>
            <person name="Bloem J."/>
            <person name="Labutti K."/>
            <person name="Salamov A."/>
            <person name="Andreopoulos B."/>
            <person name="Baker S."/>
            <person name="Barry K."/>
            <person name="Bills G."/>
            <person name="Bluhm B."/>
            <person name="Cannon C."/>
            <person name="Castanera R."/>
            <person name="Culley D."/>
            <person name="Daum C."/>
            <person name="Ezra D."/>
            <person name="Gonzalez J."/>
            <person name="Henrissat B."/>
            <person name="Kuo A."/>
            <person name="Liang C."/>
            <person name="Lipzen A."/>
            <person name="Lutzoni F."/>
            <person name="Magnuson J."/>
            <person name="Mondo S."/>
            <person name="Nolan M."/>
            <person name="Ohm R."/>
            <person name="Pangilinan J."/>
            <person name="Park H.-J."/>
            <person name="Ramirez L."/>
            <person name="Alfaro M."/>
            <person name="Sun H."/>
            <person name="Tritt A."/>
            <person name="Yoshinaga Y."/>
            <person name="Zwiers L.-H."/>
            <person name="Turgeon B."/>
            <person name="Goodwin S."/>
            <person name="Spatafora J."/>
            <person name="Crous P."/>
            <person name="Grigoriev I."/>
        </authorList>
    </citation>
    <scope>NUCLEOTIDE SEQUENCE</scope>
    <source>
        <strain evidence="2">CBS 110217</strain>
    </source>
</reference>
<dbReference type="OrthoDB" id="5386682at2759"/>
<dbReference type="EMBL" id="ML978240">
    <property type="protein sequence ID" value="KAF2026602.1"/>
    <property type="molecule type" value="Genomic_DNA"/>
</dbReference>
<evidence type="ECO:0000313" key="2">
    <source>
        <dbReference type="EMBL" id="KAF2026602.1"/>
    </source>
</evidence>
<feature type="non-terminal residue" evidence="2">
    <location>
        <position position="545"/>
    </location>
</feature>
<dbReference type="PANTHER" id="PTHR24148">
    <property type="entry name" value="ANKYRIN REPEAT DOMAIN-CONTAINING PROTEIN 39 HOMOLOG-RELATED"/>
    <property type="match status" value="1"/>
</dbReference>
<name>A0A9P4H400_9PLEO</name>
<dbReference type="InterPro" id="IPR052895">
    <property type="entry name" value="HetReg/Transcr_Mod"/>
</dbReference>
<organism evidence="2 3">
    <name type="scientific">Setomelanomma holmii</name>
    <dbReference type="NCBI Taxonomy" id="210430"/>
    <lineage>
        <taxon>Eukaryota</taxon>
        <taxon>Fungi</taxon>
        <taxon>Dikarya</taxon>
        <taxon>Ascomycota</taxon>
        <taxon>Pezizomycotina</taxon>
        <taxon>Dothideomycetes</taxon>
        <taxon>Pleosporomycetidae</taxon>
        <taxon>Pleosporales</taxon>
        <taxon>Pleosporineae</taxon>
        <taxon>Phaeosphaeriaceae</taxon>
        <taxon>Setomelanomma</taxon>
    </lineage>
</organism>
<sequence>PPYEALSYVWGPRNEATDVKIACNGETVTIRGELEAALVRLRLSDTARIMWADALCINQNDNDEKSHQVPLMGSIFSRAGRVIVWLGQGHPLLIAETIRIVRYIGRACKRFDEDRDRQSDSYQNYRKLHLPVEILTPPVCIGLQKLFNRSWFNRVWCVQEIRLAKDAIVYWGDQEVAWSDIGLTAWWIRDHNRTSLNPYEGWDLLDPIYCTSCVTMYDAGMMKIPLLDVLQLYVYWNATDPRDQVYGLLNLVDDEEANAIHLDYNKGVGEVYSDTVTSGIRLHSRLTAFAHISHPPEYVVEEDIPSWAPQWARSTWPATPFEWPRQHYIWSACNREPVKNIGDEHISHKQLRLTGVRYGTVSDVFTILDRTWFVPTSVRDAHPHSFRLACAACSKHCHEKRKLTRTLVSGWLANQRYDLEPDVDRMDAYYLAFTTMMSDIAAQTSHQPVPDRPLAQNIAAGMYQADTYMFCRFRRCFRLANGSFGLGPQCMRKGDVVVVLYGGDTPYVLRPTEKGMGEEGRYWMMGQAYVDELMDGGLMREVVEG</sequence>
<dbReference type="Pfam" id="PF06985">
    <property type="entry name" value="HET"/>
    <property type="match status" value="1"/>
</dbReference>
<feature type="non-terminal residue" evidence="2">
    <location>
        <position position="1"/>
    </location>
</feature>
<keyword evidence="3" id="KW-1185">Reference proteome</keyword>
<dbReference type="Proteomes" id="UP000799777">
    <property type="component" value="Unassembled WGS sequence"/>
</dbReference>
<dbReference type="AlphaFoldDB" id="A0A9P4H400"/>
<evidence type="ECO:0000313" key="3">
    <source>
        <dbReference type="Proteomes" id="UP000799777"/>
    </source>
</evidence>
<comment type="caution">
    <text evidence="2">The sequence shown here is derived from an EMBL/GenBank/DDBJ whole genome shotgun (WGS) entry which is preliminary data.</text>
</comment>
<gene>
    <name evidence="2" type="ORF">EK21DRAFT_24337</name>
</gene>
<proteinExistence type="predicted"/>
<dbReference type="PANTHER" id="PTHR24148:SF64">
    <property type="entry name" value="HETEROKARYON INCOMPATIBILITY DOMAIN-CONTAINING PROTEIN"/>
    <property type="match status" value="1"/>
</dbReference>
<dbReference type="CDD" id="cd06462">
    <property type="entry name" value="Peptidase_S24_S26"/>
    <property type="match status" value="1"/>
</dbReference>
<dbReference type="InterPro" id="IPR010730">
    <property type="entry name" value="HET"/>
</dbReference>
<dbReference type="Pfam" id="PF26639">
    <property type="entry name" value="Het-6_barrel"/>
    <property type="match status" value="1"/>
</dbReference>